<dbReference type="InterPro" id="IPR014048">
    <property type="entry name" value="MethylDNA_cys_MeTrfase_DNA-bd"/>
</dbReference>
<dbReference type="Gene3D" id="1.10.10.10">
    <property type="entry name" value="Winged helix-like DNA-binding domain superfamily/Winged helix DNA-binding domain"/>
    <property type="match status" value="1"/>
</dbReference>
<comment type="caution">
    <text evidence="3">The sequence shown here is derived from an EMBL/GenBank/DDBJ whole genome shotgun (WGS) entry which is preliminary data.</text>
</comment>
<organism evidence="3 4">
    <name type="scientific">Dactylosporangium sucinum</name>
    <dbReference type="NCBI Taxonomy" id="1424081"/>
    <lineage>
        <taxon>Bacteria</taxon>
        <taxon>Bacillati</taxon>
        <taxon>Actinomycetota</taxon>
        <taxon>Actinomycetes</taxon>
        <taxon>Micromonosporales</taxon>
        <taxon>Micromonosporaceae</taxon>
        <taxon>Dactylosporangium</taxon>
    </lineage>
</organism>
<keyword evidence="1" id="KW-0227">DNA damage</keyword>
<dbReference type="PANTHER" id="PTHR42942:SF1">
    <property type="entry name" value="ALKYLTRANSFERASE-LIKE PROTEIN 1"/>
    <property type="match status" value="1"/>
</dbReference>
<gene>
    <name evidence="3" type="ORF">GCM10007977_019710</name>
</gene>
<reference evidence="3" key="2">
    <citation type="submission" date="2020-09" db="EMBL/GenBank/DDBJ databases">
        <authorList>
            <person name="Sun Q."/>
            <person name="Ohkuma M."/>
        </authorList>
    </citation>
    <scope>NUCLEOTIDE SEQUENCE</scope>
    <source>
        <strain evidence="3">JCM 19831</strain>
    </source>
</reference>
<dbReference type="GO" id="GO:0006281">
    <property type="term" value="P:DNA repair"/>
    <property type="evidence" value="ECO:0007669"/>
    <property type="project" value="InterPro"/>
</dbReference>
<evidence type="ECO:0000259" key="2">
    <source>
        <dbReference type="Pfam" id="PF01035"/>
    </source>
</evidence>
<evidence type="ECO:0000313" key="4">
    <source>
        <dbReference type="Proteomes" id="UP000642070"/>
    </source>
</evidence>
<dbReference type="CDD" id="cd06445">
    <property type="entry name" value="ATase"/>
    <property type="match status" value="1"/>
</dbReference>
<dbReference type="SUPFAM" id="SSF46767">
    <property type="entry name" value="Methylated DNA-protein cysteine methyltransferase, C-terminal domain"/>
    <property type="match status" value="1"/>
</dbReference>
<dbReference type="EMBL" id="BMPI01000007">
    <property type="protein sequence ID" value="GGM18474.1"/>
    <property type="molecule type" value="Genomic_DNA"/>
</dbReference>
<evidence type="ECO:0000256" key="1">
    <source>
        <dbReference type="ARBA" id="ARBA00022763"/>
    </source>
</evidence>
<name>A0A917WP50_9ACTN</name>
<dbReference type="RefSeq" id="WP_190249425.1">
    <property type="nucleotide sequence ID" value="NZ_BMPI01000007.1"/>
</dbReference>
<proteinExistence type="predicted"/>
<dbReference type="AlphaFoldDB" id="A0A917WP50"/>
<dbReference type="Proteomes" id="UP000642070">
    <property type="component" value="Unassembled WGS sequence"/>
</dbReference>
<sequence length="100" mass="11230">MADEEFAELVLTVVERIPPGRVMSYGAIAEYLGQGGPRQVGAVMSHYGGGVPWHRVVAANGRLVPGHEQEALRRHRREKTPLRGDKVDMRRAAWWPEDED</sequence>
<dbReference type="GO" id="GO:0003824">
    <property type="term" value="F:catalytic activity"/>
    <property type="evidence" value="ECO:0007669"/>
    <property type="project" value="InterPro"/>
</dbReference>
<protein>
    <recommendedName>
        <fullName evidence="2">Methylated-DNA-[protein]-cysteine S-methyltransferase DNA binding domain-containing protein</fullName>
    </recommendedName>
</protein>
<evidence type="ECO:0000313" key="3">
    <source>
        <dbReference type="EMBL" id="GGM18474.1"/>
    </source>
</evidence>
<reference evidence="3" key="1">
    <citation type="journal article" date="2014" name="Int. J. Syst. Evol. Microbiol.">
        <title>Complete genome sequence of Corynebacterium casei LMG S-19264T (=DSM 44701T), isolated from a smear-ripened cheese.</title>
        <authorList>
            <consortium name="US DOE Joint Genome Institute (JGI-PGF)"/>
            <person name="Walter F."/>
            <person name="Albersmeier A."/>
            <person name="Kalinowski J."/>
            <person name="Ruckert C."/>
        </authorList>
    </citation>
    <scope>NUCLEOTIDE SEQUENCE</scope>
    <source>
        <strain evidence="3">JCM 19831</strain>
    </source>
</reference>
<dbReference type="PANTHER" id="PTHR42942">
    <property type="entry name" value="6-O-METHYLGUANINE DNA METHYLTRANSFERASE"/>
    <property type="match status" value="1"/>
</dbReference>
<dbReference type="InterPro" id="IPR052520">
    <property type="entry name" value="ATL_DNA_repair"/>
</dbReference>
<dbReference type="Pfam" id="PF01035">
    <property type="entry name" value="DNA_binding_1"/>
    <property type="match status" value="1"/>
</dbReference>
<dbReference type="InterPro" id="IPR036217">
    <property type="entry name" value="MethylDNA_cys_MeTrfase_DNAb"/>
</dbReference>
<keyword evidence="4" id="KW-1185">Reference proteome</keyword>
<accession>A0A917WP50</accession>
<dbReference type="InterPro" id="IPR036388">
    <property type="entry name" value="WH-like_DNA-bd_sf"/>
</dbReference>
<feature type="domain" description="Methylated-DNA-[protein]-cysteine S-methyltransferase DNA binding" evidence="2">
    <location>
        <begin position="5"/>
        <end position="71"/>
    </location>
</feature>